<keyword evidence="2" id="KW-1185">Reference proteome</keyword>
<evidence type="ECO:0000313" key="2">
    <source>
        <dbReference type="Proteomes" id="UP000308600"/>
    </source>
</evidence>
<gene>
    <name evidence="1" type="ORF">BDN72DRAFT_884008</name>
</gene>
<name>A0ACD3A0Q7_9AGAR</name>
<proteinExistence type="predicted"/>
<protein>
    <submittedName>
        <fullName evidence="1">Cytochrome P450</fullName>
    </submittedName>
</protein>
<accession>A0ACD3A0Q7</accession>
<dbReference type="Proteomes" id="UP000308600">
    <property type="component" value="Unassembled WGS sequence"/>
</dbReference>
<organism evidence="1 2">
    <name type="scientific">Pluteus cervinus</name>
    <dbReference type="NCBI Taxonomy" id="181527"/>
    <lineage>
        <taxon>Eukaryota</taxon>
        <taxon>Fungi</taxon>
        <taxon>Dikarya</taxon>
        <taxon>Basidiomycota</taxon>
        <taxon>Agaricomycotina</taxon>
        <taxon>Agaricomycetes</taxon>
        <taxon>Agaricomycetidae</taxon>
        <taxon>Agaricales</taxon>
        <taxon>Pluteineae</taxon>
        <taxon>Pluteaceae</taxon>
        <taxon>Pluteus</taxon>
    </lineage>
</organism>
<evidence type="ECO:0000313" key="1">
    <source>
        <dbReference type="EMBL" id="TFK59282.1"/>
    </source>
</evidence>
<dbReference type="EMBL" id="ML209029">
    <property type="protein sequence ID" value="TFK59282.1"/>
    <property type="molecule type" value="Genomic_DNA"/>
</dbReference>
<reference evidence="1 2" key="1">
    <citation type="journal article" date="2019" name="Nat. Ecol. Evol.">
        <title>Megaphylogeny resolves global patterns of mushroom evolution.</title>
        <authorList>
            <person name="Varga T."/>
            <person name="Krizsan K."/>
            <person name="Foldi C."/>
            <person name="Dima B."/>
            <person name="Sanchez-Garcia M."/>
            <person name="Sanchez-Ramirez S."/>
            <person name="Szollosi G.J."/>
            <person name="Szarkandi J.G."/>
            <person name="Papp V."/>
            <person name="Albert L."/>
            <person name="Andreopoulos W."/>
            <person name="Angelini C."/>
            <person name="Antonin V."/>
            <person name="Barry K.W."/>
            <person name="Bougher N.L."/>
            <person name="Buchanan P."/>
            <person name="Buyck B."/>
            <person name="Bense V."/>
            <person name="Catcheside P."/>
            <person name="Chovatia M."/>
            <person name="Cooper J."/>
            <person name="Damon W."/>
            <person name="Desjardin D."/>
            <person name="Finy P."/>
            <person name="Geml J."/>
            <person name="Haridas S."/>
            <person name="Hughes K."/>
            <person name="Justo A."/>
            <person name="Karasinski D."/>
            <person name="Kautmanova I."/>
            <person name="Kiss B."/>
            <person name="Kocsube S."/>
            <person name="Kotiranta H."/>
            <person name="LaButti K.M."/>
            <person name="Lechner B.E."/>
            <person name="Liimatainen K."/>
            <person name="Lipzen A."/>
            <person name="Lukacs Z."/>
            <person name="Mihaltcheva S."/>
            <person name="Morgado L.N."/>
            <person name="Niskanen T."/>
            <person name="Noordeloos M.E."/>
            <person name="Ohm R.A."/>
            <person name="Ortiz-Santana B."/>
            <person name="Ovrebo C."/>
            <person name="Racz N."/>
            <person name="Riley R."/>
            <person name="Savchenko A."/>
            <person name="Shiryaev A."/>
            <person name="Soop K."/>
            <person name="Spirin V."/>
            <person name="Szebenyi C."/>
            <person name="Tomsovsky M."/>
            <person name="Tulloss R.E."/>
            <person name="Uehling J."/>
            <person name="Grigoriev I.V."/>
            <person name="Vagvolgyi C."/>
            <person name="Papp T."/>
            <person name="Martin F.M."/>
            <person name="Miettinen O."/>
            <person name="Hibbett D.S."/>
            <person name="Nagy L.G."/>
        </authorList>
    </citation>
    <scope>NUCLEOTIDE SEQUENCE [LARGE SCALE GENOMIC DNA]</scope>
    <source>
        <strain evidence="1 2">NL-1719</strain>
    </source>
</reference>
<sequence length="354" mass="39912">MIGRFTLDVASTFLLGKEMDSLSLPLPYPTSGYSKSSPVVNPNAHTAESFIHSFSLAQKISSARQLSGNAWPLLEMWDDKLKPHMDVINNFVEPVIQSAMERKKAGVQKGEEESLTLLDELVRQSDDQTLIRDETINILVAGKDTTSATLSFAVYMLSEHPQFLAKLRQEVLDTVGPDRTPTYDDVKDMKFLRAVINESLRLYPPVPFDSRQAIKETTFAPLTPGGKPLFIPAGATVMYSVFYMHRRKDLWGPDALEFDPDRFVDSRVQKYLVPNPYIFLPFNAGPRICLGQQASIQYPLPLFIGTNRSVTTYPPEGWKLKEGRQGKEKLMTDAHLTLFIKDAMFVQMTEARES</sequence>